<comment type="caution">
    <text evidence="2">The sequence shown here is derived from an EMBL/GenBank/DDBJ whole genome shotgun (WGS) entry which is preliminary data.</text>
</comment>
<keyword evidence="1" id="KW-0472">Membrane</keyword>
<feature type="transmembrane region" description="Helical" evidence="1">
    <location>
        <begin position="103"/>
        <end position="125"/>
    </location>
</feature>
<dbReference type="EMBL" id="JBAWKB010000001">
    <property type="protein sequence ID" value="MFH6771492.1"/>
    <property type="molecule type" value="Genomic_DNA"/>
</dbReference>
<accession>A0ABW7N1Z0</accession>
<keyword evidence="1" id="KW-1133">Transmembrane helix</keyword>
<keyword evidence="3" id="KW-1185">Reference proteome</keyword>
<feature type="transmembrane region" description="Helical" evidence="1">
    <location>
        <begin position="73"/>
        <end position="91"/>
    </location>
</feature>
<evidence type="ECO:0000256" key="1">
    <source>
        <dbReference type="SAM" id="Phobius"/>
    </source>
</evidence>
<proteinExistence type="predicted"/>
<evidence type="ECO:0008006" key="4">
    <source>
        <dbReference type="Google" id="ProtNLM"/>
    </source>
</evidence>
<sequence length="130" mass="13905">MKTKNLVLSGIVGAIVNFLLGWLFYGMIFVDTFDQPDSGATPMVMIFLGCLTGSLFIAYIFSKWAQISTGGTGFKAGAIIGLFMGLQFNFFNLMDPSNSYQTAALDVVITIIIIAIVGAVIGTMLGKLES</sequence>
<name>A0ABW7N1Z0_9FLAO</name>
<keyword evidence="1" id="KW-0812">Transmembrane</keyword>
<evidence type="ECO:0000313" key="3">
    <source>
        <dbReference type="Proteomes" id="UP001610100"/>
    </source>
</evidence>
<dbReference type="Proteomes" id="UP001610100">
    <property type="component" value="Unassembled WGS sequence"/>
</dbReference>
<dbReference type="RefSeq" id="WP_344740547.1">
    <property type="nucleotide sequence ID" value="NZ_BAABAY010000001.1"/>
</dbReference>
<gene>
    <name evidence="2" type="ORF">V8G58_06045</name>
</gene>
<evidence type="ECO:0000313" key="2">
    <source>
        <dbReference type="EMBL" id="MFH6771492.1"/>
    </source>
</evidence>
<reference evidence="2 3" key="1">
    <citation type="submission" date="2024-02" db="EMBL/GenBank/DDBJ databases">
        <title>A Gaetbulibacter species isolated from tidal flats and genomic insights of their niches.</title>
        <authorList>
            <person name="Ye Y."/>
        </authorList>
    </citation>
    <scope>NUCLEOTIDE SEQUENCE [LARGE SCALE GENOMIC DNA]</scope>
    <source>
        <strain evidence="2 3">KYW382</strain>
    </source>
</reference>
<feature type="transmembrane region" description="Helical" evidence="1">
    <location>
        <begin position="7"/>
        <end position="28"/>
    </location>
</feature>
<protein>
    <recommendedName>
        <fullName evidence="4">DUF1761 domain-containing protein</fullName>
    </recommendedName>
</protein>
<feature type="transmembrane region" description="Helical" evidence="1">
    <location>
        <begin position="40"/>
        <end position="61"/>
    </location>
</feature>
<organism evidence="2 3">
    <name type="scientific">Gaetbulibacter aestuarii</name>
    <dbReference type="NCBI Taxonomy" id="1502358"/>
    <lineage>
        <taxon>Bacteria</taxon>
        <taxon>Pseudomonadati</taxon>
        <taxon>Bacteroidota</taxon>
        <taxon>Flavobacteriia</taxon>
        <taxon>Flavobacteriales</taxon>
        <taxon>Flavobacteriaceae</taxon>
        <taxon>Gaetbulibacter</taxon>
    </lineage>
</organism>